<feature type="binding site" evidence="7">
    <location>
        <position position="991"/>
    </location>
    <ligand>
        <name>a divalent metal cation</name>
        <dbReference type="ChEBI" id="CHEBI:60240"/>
        <note>catalytic</note>
    </ligand>
</feature>
<dbReference type="InterPro" id="IPR012337">
    <property type="entry name" value="RNaseH-like_sf"/>
</dbReference>
<dbReference type="InterPro" id="IPR028881">
    <property type="entry name" value="PAN2_UCH_dom"/>
</dbReference>
<dbReference type="InterPro" id="IPR050785">
    <property type="entry name" value="PAN2-PAN3_catalytic_subunit"/>
</dbReference>
<dbReference type="Pfam" id="PF13423">
    <property type="entry name" value="UCH_1"/>
    <property type="match status" value="1"/>
</dbReference>
<evidence type="ECO:0000256" key="4">
    <source>
        <dbReference type="ARBA" id="ARBA00022723"/>
    </source>
</evidence>
<comment type="domain">
    <text evidence="7">Contains a pseudo-UCH domain. This ubiquitin C-terminal hydrolase (UCH)-like or ubiquitin specific protease (USP)-like domain is predicted to be catalytically inactive because it lacks the active site catalytic triad characteristic of thiol proteases, with residues at the equivalent structural positions that are incompatible with catalysis, and it cannot bind ubiquitin. It functions as a structural scaffold for intra- and intermolecular interactions in the complex.</text>
</comment>
<evidence type="ECO:0000256" key="2">
    <source>
        <dbReference type="ARBA" id="ARBA00022664"/>
    </source>
</evidence>
<dbReference type="InterPro" id="IPR038765">
    <property type="entry name" value="Papain-like_cys_pep_sf"/>
</dbReference>
<protein>
    <recommendedName>
        <fullName evidence="7">PAN2-PAN3 deadenylation complex catalytic subunit PAN2</fullName>
        <ecNumber evidence="7">3.1.13.4</ecNumber>
    </recommendedName>
    <alternativeName>
        <fullName evidence="7">PAB1P-dependent poly(A)-specific ribonuclease</fullName>
    </alternativeName>
    <alternativeName>
        <fullName evidence="7">Poly(A)-nuclease deadenylation complex subunit 2</fullName>
        <shortName evidence="7">PAN deadenylation complex subunit 2</shortName>
    </alternativeName>
</protein>
<feature type="binding site" evidence="7">
    <location>
        <position position="1100"/>
    </location>
    <ligand>
        <name>a divalent metal cation</name>
        <dbReference type="ChEBI" id="CHEBI:60240"/>
        <note>catalytic</note>
    </ligand>
</feature>
<proteinExistence type="inferred from homology"/>
<dbReference type="EC" id="3.1.13.4" evidence="7"/>
<organism evidence="10 11">
    <name type="scientific">Tegillarca granosa</name>
    <name type="common">Malaysian cockle</name>
    <name type="synonym">Anadara granosa</name>
    <dbReference type="NCBI Taxonomy" id="220873"/>
    <lineage>
        <taxon>Eukaryota</taxon>
        <taxon>Metazoa</taxon>
        <taxon>Spiralia</taxon>
        <taxon>Lophotrochozoa</taxon>
        <taxon>Mollusca</taxon>
        <taxon>Bivalvia</taxon>
        <taxon>Autobranchia</taxon>
        <taxon>Pteriomorphia</taxon>
        <taxon>Arcoida</taxon>
        <taxon>Arcoidea</taxon>
        <taxon>Arcidae</taxon>
        <taxon>Tegillarca</taxon>
    </lineage>
</organism>
<evidence type="ECO:0000256" key="7">
    <source>
        <dbReference type="HAMAP-Rule" id="MF_03182"/>
    </source>
</evidence>
<feature type="binding site" evidence="7">
    <location>
        <position position="1152"/>
    </location>
    <ligand>
        <name>a divalent metal cation</name>
        <dbReference type="ChEBI" id="CHEBI:60240"/>
        <note>catalytic</note>
    </ligand>
</feature>
<dbReference type="Gene3D" id="2.130.10.10">
    <property type="entry name" value="YVTN repeat-like/Quinoprotein amine dehydrogenase"/>
    <property type="match status" value="1"/>
</dbReference>
<name>A0ABQ9F950_TEGGR</name>
<keyword evidence="4 7" id="KW-0479">Metal-binding</keyword>
<dbReference type="Gene3D" id="3.30.420.10">
    <property type="entry name" value="Ribonuclease H-like superfamily/Ribonuclease H"/>
    <property type="match status" value="1"/>
</dbReference>
<comment type="domain">
    <text evidence="7">The linker, or PAN3 interaction domain (PID), between the WD40 repeats and the pseudo-UCH domain mediates interaction with PAN3.</text>
</comment>
<dbReference type="InterPro" id="IPR013520">
    <property type="entry name" value="Ribonucl_H"/>
</dbReference>
<dbReference type="SMART" id="SM00479">
    <property type="entry name" value="EXOIII"/>
    <property type="match status" value="1"/>
</dbReference>
<dbReference type="Proteomes" id="UP001217089">
    <property type="component" value="Unassembled WGS sequence"/>
</dbReference>
<evidence type="ECO:0000256" key="8">
    <source>
        <dbReference type="SAM" id="MobiDB-lite"/>
    </source>
</evidence>
<comment type="similarity">
    <text evidence="7">Belongs to the peptidase C19 family. PAN2 subfamily.</text>
</comment>
<comment type="caution">
    <text evidence="7">Lacks conserved residue(s) required for the propagation of feature annotation.</text>
</comment>
<evidence type="ECO:0000256" key="6">
    <source>
        <dbReference type="ARBA" id="ARBA00022839"/>
    </source>
</evidence>
<feature type="compositionally biased region" description="Basic and acidic residues" evidence="8">
    <location>
        <begin position="563"/>
        <end position="591"/>
    </location>
</feature>
<dbReference type="CDD" id="cd06143">
    <property type="entry name" value="PAN2_exo"/>
    <property type="match status" value="1"/>
</dbReference>
<dbReference type="Pfam" id="PF00929">
    <property type="entry name" value="RNase_T"/>
    <property type="match status" value="1"/>
</dbReference>
<dbReference type="InterPro" id="IPR048841">
    <property type="entry name" value="PAN2_N"/>
</dbReference>
<comment type="function">
    <text evidence="7">Catalytic subunit of the poly(A)-nuclease (PAN) deadenylation complex, one of two cytoplasmic mRNA deadenylases involved in general and miRNA-mediated mRNA turnover. PAN specifically shortens poly(A) tails of RNA and the activity is stimulated by poly(A)-binding protein (PABP). PAN deadenylation is followed by rapid degradation of the shortened mRNA tails by the CCR4-NOT complex. Deadenylated mRNAs are then degraded by two alternative mechanisms, namely exosome-mediated 3'-5' exonucleolytic degradation, or deadenlyation-dependent mRNA decaping and subsequent 5'-3' exonucleolytic degradation by XRN1.</text>
</comment>
<keyword evidence="7" id="KW-0539">Nucleus</keyword>
<keyword evidence="11" id="KW-1185">Reference proteome</keyword>
<feature type="domain" description="USP" evidence="9">
    <location>
        <begin position="447"/>
        <end position="937"/>
    </location>
</feature>
<keyword evidence="6 7" id="KW-0269">Exonuclease</keyword>
<dbReference type="Pfam" id="PF20770">
    <property type="entry name" value="PAN2_N"/>
    <property type="match status" value="1"/>
</dbReference>
<evidence type="ECO:0000256" key="3">
    <source>
        <dbReference type="ARBA" id="ARBA00022722"/>
    </source>
</evidence>
<keyword evidence="2 7" id="KW-0507">mRNA processing</keyword>
<comment type="catalytic activity">
    <reaction evidence="7">
        <text>Exonucleolytic cleavage of poly(A) to 5'-AMP.</text>
        <dbReference type="EC" id="3.1.13.4"/>
    </reaction>
</comment>
<evidence type="ECO:0000259" key="9">
    <source>
        <dbReference type="PROSITE" id="PS50235"/>
    </source>
</evidence>
<comment type="subunit">
    <text evidence="7">Forms a heterotrimer with an asymmetric homodimer of the regulatory subunit PAN3 to form the poly(A)-nuclease (PAN) deadenylation complex.</text>
</comment>
<dbReference type="InterPro" id="IPR036397">
    <property type="entry name" value="RNaseH_sf"/>
</dbReference>
<sequence length="1214" mass="137747">MIKEIGFGVSTVCFDDRQELLWMGNQGGHVTSYYGLNIQKYTSFQVHHTDEIRQIVPIERGILSLTQSSLKCSIRRGIPMFTYQSPSMQSMQCMLLTSPSSVLIGGHQTKVIELDLEQLQEINQFDVPEPGCAIFRRTNKFLCAGDAGGKVTLYDPKTMKAEHVLSAHSGALSDFDLLGNLLVTCGFSSRHGSLAIDRFLMVYDMRVMRAMAPISVIMDPMFLRTIPAFSNTILVVSQTGQFQFIDTTVMTPPMMMYPVNTQGGLITSLDVSSTCQALSFGDSNGYLHLFTAGEHVTYNSFSQPTEFADPVEHLQPIHISDELTPLSIIPMMYPVNGTLLSDWPPELCQKVYRNPRPIDPDILKTMKIQHNVGYAPNPGKERRNQIPYKLTDEKSQKKKSGVPESPIGRGDDPFIIAPKKYRKVDLKYSKLGLEDFDFRHYNKTHFAGLETNIPNSYCNALLQTLFFIEPLRCALLSHLCVKEFCLSCELGFLFHMLDSQKGQTCQASNFLRAFRTIPEAAALGLILTENEENSNRVNLPRMIQSWQRFVLHQIHSEIFVKTQVEEPKAEESSPEQPKEKTEDEKTTEKTPDTTPKSKKKKKKKGKKKGKETTVEEEDKEKSEDKDPTSTEQTSTTPVEEVFEEKSVITDLFEISMVTTLKCRCGQETSRQSDTTIINLNYPDCSPPGINKPPTMYKFGDVVQNSLATEQTTQAWCNICERYQPHMQKKLVNSLPDILALNCGMENVRDVEFWKIQHMLLKQQKEESNDGSSVSSSPIPINHNVVMCRYGRSCTRRGCKFRHEHDMGDGADYLNKINPDDDPDNIWLPLGLKIVLSDDGSVLVTEIADEEPLPKVEEPNTKYYEIYATIAHIKDSKTAGNLVCHLKGGETYHQRKEGVTCTQWYLFNDFSISDIEKHEAIQFNVDWKLPCSIYFMRRNIVRYHKCQVVSPINKTILFEDSALVNPKKRKISFTPLVEDEEFPKKGDLVGLDAEFVSLNQEESELRSDGTRSMIKPSHLTVARISCIRGQGEKLGEPFIDDYISTQEQVVDYLTQFSGIQPGDLDPSVSTRHLTSLKSTYQKLRCLVDAGVVFVGHGLKKDFRVINITVPKGQVIDTVELFHLPRQRMISLKFLAWYFLKINIQAHTHDSVEDARTALNLYLKYKELQEEGGDKVRAAIKEMYEVGRKNQWKIPDLDENIDQDQLIDFSDIIGNG</sequence>
<reference evidence="10 11" key="1">
    <citation type="submission" date="2022-12" db="EMBL/GenBank/DDBJ databases">
        <title>Chromosome-level genome of Tegillarca granosa.</title>
        <authorList>
            <person name="Kim J."/>
        </authorList>
    </citation>
    <scope>NUCLEOTIDE SEQUENCE [LARGE SCALE GENOMIC DNA]</scope>
    <source>
        <strain evidence="10">Teg-2019</strain>
        <tissue evidence="10">Adductor muscle</tissue>
    </source>
</reference>
<dbReference type="PANTHER" id="PTHR15728:SF0">
    <property type="entry name" value="PAN2-PAN3 DEADENYLATION COMPLEX CATALYTIC SUBUNIT PAN2"/>
    <property type="match status" value="1"/>
</dbReference>
<comment type="activity regulation">
    <text evidence="7">Positively regulated by the regulatory subunit PAN3.</text>
</comment>
<dbReference type="PANTHER" id="PTHR15728">
    <property type="entry name" value="DEADENYLATION COMPLEX CATALYTIC SUBUNIT PAN2"/>
    <property type="match status" value="1"/>
</dbReference>
<evidence type="ECO:0000313" key="10">
    <source>
        <dbReference type="EMBL" id="KAJ8313868.1"/>
    </source>
</evidence>
<feature type="region of interest" description="Disordered" evidence="8">
    <location>
        <begin position="562"/>
        <end position="642"/>
    </location>
</feature>
<dbReference type="SUPFAM" id="SSF53098">
    <property type="entry name" value="Ribonuclease H-like"/>
    <property type="match status" value="1"/>
</dbReference>
<gene>
    <name evidence="7" type="primary">PAN2</name>
    <name evidence="10" type="ORF">KUTeg_008429</name>
</gene>
<evidence type="ECO:0000256" key="5">
    <source>
        <dbReference type="ARBA" id="ARBA00022801"/>
    </source>
</evidence>
<feature type="compositionally biased region" description="Basic residues" evidence="8">
    <location>
        <begin position="596"/>
        <end position="609"/>
    </location>
</feature>
<keyword evidence="3 7" id="KW-0540">Nuclease</keyword>
<keyword evidence="1 7" id="KW-0963">Cytoplasm</keyword>
<dbReference type="InterPro" id="IPR015943">
    <property type="entry name" value="WD40/YVTN_repeat-like_dom_sf"/>
</dbReference>
<dbReference type="PROSITE" id="PS50235">
    <property type="entry name" value="USP_3"/>
    <property type="match status" value="1"/>
</dbReference>
<dbReference type="InterPro" id="IPR028889">
    <property type="entry name" value="USP"/>
</dbReference>
<feature type="compositionally biased region" description="Basic and acidic residues" evidence="8">
    <location>
        <begin position="619"/>
        <end position="628"/>
    </location>
</feature>
<keyword evidence="5 7" id="KW-0378">Hydrolase</keyword>
<accession>A0ABQ9F950</accession>
<comment type="cofactor">
    <cofactor evidence="7">
        <name>a divalent metal cation</name>
        <dbReference type="ChEBI" id="CHEBI:60240"/>
    </cofactor>
    <text evidence="7">Binds 2 metal cations per subunit in the catalytic exonuclease domain.</text>
</comment>
<evidence type="ECO:0000313" key="11">
    <source>
        <dbReference type="Proteomes" id="UP001217089"/>
    </source>
</evidence>
<dbReference type="InterPro" id="IPR030843">
    <property type="entry name" value="PAN2"/>
</dbReference>
<feature type="binding site" evidence="7">
    <location>
        <position position="993"/>
    </location>
    <ligand>
        <name>a divalent metal cation</name>
        <dbReference type="ChEBI" id="CHEBI:60240"/>
        <note>catalytic</note>
    </ligand>
</feature>
<comment type="caution">
    <text evidence="10">The sequence shown here is derived from an EMBL/GenBank/DDBJ whole genome shotgun (WGS) entry which is preliminary data.</text>
</comment>
<dbReference type="SUPFAM" id="SSF50978">
    <property type="entry name" value="WD40 repeat-like"/>
    <property type="match status" value="1"/>
</dbReference>
<evidence type="ECO:0000256" key="1">
    <source>
        <dbReference type="ARBA" id="ARBA00022490"/>
    </source>
</evidence>
<comment type="subcellular location">
    <subcellularLocation>
        <location evidence="7">Cytoplasm</location>
        <location evidence="7">P-body</location>
    </subcellularLocation>
    <subcellularLocation>
        <location evidence="7">Nucleus</location>
    </subcellularLocation>
    <text evidence="7">Shuttles between nucleus and cytoplasm.</text>
</comment>
<dbReference type="EMBL" id="JARBDR010000342">
    <property type="protein sequence ID" value="KAJ8313868.1"/>
    <property type="molecule type" value="Genomic_DNA"/>
</dbReference>
<dbReference type="InterPro" id="IPR036322">
    <property type="entry name" value="WD40_repeat_dom_sf"/>
</dbReference>
<dbReference type="HAMAP" id="MF_03182">
    <property type="entry name" value="PAN2"/>
    <property type="match status" value="1"/>
</dbReference>
<dbReference type="Gene3D" id="3.90.70.10">
    <property type="entry name" value="Cysteine proteinases"/>
    <property type="match status" value="1"/>
</dbReference>
<dbReference type="SUPFAM" id="SSF54001">
    <property type="entry name" value="Cysteine proteinases"/>
    <property type="match status" value="1"/>
</dbReference>